<gene>
    <name evidence="1" type="ORF">BDV41DRAFT_543073</name>
</gene>
<name>A0A5N6VVM7_9EURO</name>
<evidence type="ECO:0000313" key="2">
    <source>
        <dbReference type="Proteomes" id="UP000325433"/>
    </source>
</evidence>
<sequence>MNTMAELVAFLEKAHWEKRGKDTSICVDENLESVLVKFASGLPELKGHDLQAWKTTGSTRILKTAAYLIPICTIEGTPRVENGPELIPGSRPFYFEDEIVISGSLYYVLALPPRPKSD</sequence>
<dbReference type="Proteomes" id="UP000325433">
    <property type="component" value="Unassembled WGS sequence"/>
</dbReference>
<reference evidence="2" key="1">
    <citation type="submission" date="2019-04" db="EMBL/GenBank/DDBJ databases">
        <title>Friends and foes A comparative genomics studyof 23 Aspergillus species from section Flavi.</title>
        <authorList>
            <consortium name="DOE Joint Genome Institute"/>
            <person name="Kjaerbolling I."/>
            <person name="Vesth T."/>
            <person name="Frisvad J.C."/>
            <person name="Nybo J.L."/>
            <person name="Theobald S."/>
            <person name="Kildgaard S."/>
            <person name="Isbrandt T."/>
            <person name="Kuo A."/>
            <person name="Sato A."/>
            <person name="Lyhne E.K."/>
            <person name="Kogle M.E."/>
            <person name="Wiebenga A."/>
            <person name="Kun R.S."/>
            <person name="Lubbers R.J."/>
            <person name="Makela M.R."/>
            <person name="Barry K."/>
            <person name="Chovatia M."/>
            <person name="Clum A."/>
            <person name="Daum C."/>
            <person name="Haridas S."/>
            <person name="He G."/>
            <person name="LaButti K."/>
            <person name="Lipzen A."/>
            <person name="Mondo S."/>
            <person name="Riley R."/>
            <person name="Salamov A."/>
            <person name="Simmons B.A."/>
            <person name="Magnuson J.K."/>
            <person name="Henrissat B."/>
            <person name="Mortensen U.H."/>
            <person name="Larsen T.O."/>
            <person name="Devries R.P."/>
            <person name="Grigoriev I.V."/>
            <person name="Machida M."/>
            <person name="Baker S.E."/>
            <person name="Andersen M.R."/>
        </authorList>
    </citation>
    <scope>NUCLEOTIDE SEQUENCE [LARGE SCALE GENOMIC DNA]</scope>
    <source>
        <strain evidence="2">CBS 130015</strain>
    </source>
</reference>
<proteinExistence type="predicted"/>
<dbReference type="AlphaFoldDB" id="A0A5N6VVM7"/>
<accession>A0A5N6VVM7</accession>
<organism evidence="1 2">
    <name type="scientific">Aspergillus transmontanensis</name>
    <dbReference type="NCBI Taxonomy" id="1034304"/>
    <lineage>
        <taxon>Eukaryota</taxon>
        <taxon>Fungi</taxon>
        <taxon>Dikarya</taxon>
        <taxon>Ascomycota</taxon>
        <taxon>Pezizomycotina</taxon>
        <taxon>Eurotiomycetes</taxon>
        <taxon>Eurotiomycetidae</taxon>
        <taxon>Eurotiales</taxon>
        <taxon>Aspergillaceae</taxon>
        <taxon>Aspergillus</taxon>
        <taxon>Aspergillus subgen. Circumdati</taxon>
    </lineage>
</organism>
<evidence type="ECO:0000313" key="1">
    <source>
        <dbReference type="EMBL" id="KAE8311130.1"/>
    </source>
</evidence>
<dbReference type="EMBL" id="ML738346">
    <property type="protein sequence ID" value="KAE8311130.1"/>
    <property type="molecule type" value="Genomic_DNA"/>
</dbReference>
<keyword evidence="2" id="KW-1185">Reference proteome</keyword>
<protein>
    <submittedName>
        <fullName evidence="1">Uncharacterized protein</fullName>
    </submittedName>
</protein>